<gene>
    <name evidence="1" type="ORF">EJ08DRAFT_468100</name>
</gene>
<evidence type="ECO:0000313" key="2">
    <source>
        <dbReference type="Proteomes" id="UP000800235"/>
    </source>
</evidence>
<organism evidence="1 2">
    <name type="scientific">Tothia fuscella</name>
    <dbReference type="NCBI Taxonomy" id="1048955"/>
    <lineage>
        <taxon>Eukaryota</taxon>
        <taxon>Fungi</taxon>
        <taxon>Dikarya</taxon>
        <taxon>Ascomycota</taxon>
        <taxon>Pezizomycotina</taxon>
        <taxon>Dothideomycetes</taxon>
        <taxon>Pleosporomycetidae</taxon>
        <taxon>Venturiales</taxon>
        <taxon>Cylindrosympodiaceae</taxon>
        <taxon>Tothia</taxon>
    </lineage>
</organism>
<name>A0A9P4P029_9PEZI</name>
<sequence>MVKVLAVRVASGAYVLGADESHEWSSDVLAFAGRVVFCFLGPQGEKKMHNLDNITFPAVCKACVTDFNQIRLSSKPPCVNILSLAGLAVVHTNGGLSFAPIWALDDHMNLRRTRRLPCSGEHTPSASKTKGSLSSCQVCNKGRMRRA</sequence>
<evidence type="ECO:0000313" key="1">
    <source>
        <dbReference type="EMBL" id="KAF2434488.1"/>
    </source>
</evidence>
<accession>A0A9P4P029</accession>
<proteinExistence type="predicted"/>
<keyword evidence="2" id="KW-1185">Reference proteome</keyword>
<protein>
    <submittedName>
        <fullName evidence="1">Uncharacterized protein</fullName>
    </submittedName>
</protein>
<dbReference type="AlphaFoldDB" id="A0A9P4P029"/>
<reference evidence="1" key="1">
    <citation type="journal article" date="2020" name="Stud. Mycol.">
        <title>101 Dothideomycetes genomes: a test case for predicting lifestyles and emergence of pathogens.</title>
        <authorList>
            <person name="Haridas S."/>
            <person name="Albert R."/>
            <person name="Binder M."/>
            <person name="Bloem J."/>
            <person name="Labutti K."/>
            <person name="Salamov A."/>
            <person name="Andreopoulos B."/>
            <person name="Baker S."/>
            <person name="Barry K."/>
            <person name="Bills G."/>
            <person name="Bluhm B."/>
            <person name="Cannon C."/>
            <person name="Castanera R."/>
            <person name="Culley D."/>
            <person name="Daum C."/>
            <person name="Ezra D."/>
            <person name="Gonzalez J."/>
            <person name="Henrissat B."/>
            <person name="Kuo A."/>
            <person name="Liang C."/>
            <person name="Lipzen A."/>
            <person name="Lutzoni F."/>
            <person name="Magnuson J."/>
            <person name="Mondo S."/>
            <person name="Nolan M."/>
            <person name="Ohm R."/>
            <person name="Pangilinan J."/>
            <person name="Park H.-J."/>
            <person name="Ramirez L."/>
            <person name="Alfaro M."/>
            <person name="Sun H."/>
            <person name="Tritt A."/>
            <person name="Yoshinaga Y."/>
            <person name="Zwiers L.-H."/>
            <person name="Turgeon B."/>
            <person name="Goodwin S."/>
            <person name="Spatafora J."/>
            <person name="Crous P."/>
            <person name="Grigoriev I."/>
        </authorList>
    </citation>
    <scope>NUCLEOTIDE SEQUENCE</scope>
    <source>
        <strain evidence="1">CBS 130266</strain>
    </source>
</reference>
<dbReference type="EMBL" id="MU007016">
    <property type="protein sequence ID" value="KAF2434488.1"/>
    <property type="molecule type" value="Genomic_DNA"/>
</dbReference>
<dbReference type="Proteomes" id="UP000800235">
    <property type="component" value="Unassembled WGS sequence"/>
</dbReference>
<comment type="caution">
    <text evidence="1">The sequence shown here is derived from an EMBL/GenBank/DDBJ whole genome shotgun (WGS) entry which is preliminary data.</text>
</comment>